<dbReference type="RefSeq" id="WP_016444162.1">
    <property type="nucleotide sequence ID" value="NZ_KE150266.1"/>
</dbReference>
<reference evidence="2 3" key="1">
    <citation type="submission" date="2013-05" db="EMBL/GenBank/DDBJ databases">
        <title>The Genome Sequence of Actinomyces europaeus ACS-120-V-COL10B.</title>
        <authorList>
            <consortium name="The Broad Institute Genomics Platform"/>
            <person name="Earl A."/>
            <person name="Ward D."/>
            <person name="Feldgarden M."/>
            <person name="Gevers D."/>
            <person name="Saerens B."/>
            <person name="Vaneechoutte M."/>
            <person name="Walker B."/>
            <person name="Young S."/>
            <person name="Zeng Q."/>
            <person name="Gargeya S."/>
            <person name="Fitzgerald M."/>
            <person name="Haas B."/>
            <person name="Abouelleil A."/>
            <person name="Allen A.W."/>
            <person name="Alvarado L."/>
            <person name="Arachchi H.M."/>
            <person name="Berlin A.M."/>
            <person name="Chapman S.B."/>
            <person name="Gainer-Dewar J."/>
            <person name="Goldberg J."/>
            <person name="Griggs A."/>
            <person name="Gujja S."/>
            <person name="Hansen M."/>
            <person name="Howarth C."/>
            <person name="Imamovic A."/>
            <person name="Ireland A."/>
            <person name="Larimer J."/>
            <person name="McCowan C."/>
            <person name="Murphy C."/>
            <person name="Pearson M."/>
            <person name="Poon T.W."/>
            <person name="Priest M."/>
            <person name="Roberts A."/>
            <person name="Saif S."/>
            <person name="Shea T."/>
            <person name="Sisk P."/>
            <person name="Sykes S."/>
            <person name="Wortman J."/>
            <person name="Nusbaum C."/>
            <person name="Birren B."/>
        </authorList>
    </citation>
    <scope>NUCLEOTIDE SEQUENCE [LARGE SCALE GENOMIC DNA]</scope>
    <source>
        <strain evidence="2 3">ACS-120-V-Col10b</strain>
    </source>
</reference>
<organism evidence="2 3">
    <name type="scientific">Gleimia europaea ACS-120-V-Col10b</name>
    <dbReference type="NCBI Taxonomy" id="883069"/>
    <lineage>
        <taxon>Bacteria</taxon>
        <taxon>Bacillati</taxon>
        <taxon>Actinomycetota</taxon>
        <taxon>Actinomycetes</taxon>
        <taxon>Actinomycetales</taxon>
        <taxon>Actinomycetaceae</taxon>
        <taxon>Gleimia</taxon>
    </lineage>
</organism>
<gene>
    <name evidence="2" type="ORF">HMPREF9238_00807</name>
</gene>
<evidence type="ECO:0000256" key="1">
    <source>
        <dbReference type="SAM" id="MobiDB-lite"/>
    </source>
</evidence>
<feature type="region of interest" description="Disordered" evidence="1">
    <location>
        <begin position="129"/>
        <end position="232"/>
    </location>
</feature>
<keyword evidence="3" id="KW-1185">Reference proteome</keyword>
<dbReference type="EMBL" id="AGWN01000001">
    <property type="protein sequence ID" value="EPD31050.1"/>
    <property type="molecule type" value="Genomic_DNA"/>
</dbReference>
<evidence type="ECO:0000313" key="2">
    <source>
        <dbReference type="EMBL" id="EPD31050.1"/>
    </source>
</evidence>
<feature type="compositionally biased region" description="Acidic residues" evidence="1">
    <location>
        <begin position="148"/>
        <end position="169"/>
    </location>
</feature>
<dbReference type="Proteomes" id="UP000014387">
    <property type="component" value="Unassembled WGS sequence"/>
</dbReference>
<comment type="caution">
    <text evidence="2">The sequence shown here is derived from an EMBL/GenBank/DDBJ whole genome shotgun (WGS) entry which is preliminary data.</text>
</comment>
<protein>
    <submittedName>
        <fullName evidence="2">Uncharacterized protein</fullName>
    </submittedName>
</protein>
<feature type="region of interest" description="Disordered" evidence="1">
    <location>
        <begin position="87"/>
        <end position="115"/>
    </location>
</feature>
<dbReference type="AlphaFoldDB" id="A0A9W5REX0"/>
<accession>A0A9W5REX0</accession>
<feature type="compositionally biased region" description="Pro residues" evidence="1">
    <location>
        <begin position="176"/>
        <end position="185"/>
    </location>
</feature>
<sequence>MKRIVAVLSGLAILVGIGIYGYHSNAYGPVVNSYEKAVAEETGQFNALSDQIKVAEKSLAKCSSQKIVLQECKNLANVLKDAKNIQQTTPVEKESPRSTYKRSRQKVVENTKQAKRARELIENALKALREAEKTAPSVTEPSEKPSETETEADNDSDEEAYIPEEEEAQDQFVPAPQQPEAPAPASPGNVYPQPAPPAPAPPEEQPEPPHEPSPPQPDTPAPPEPPYGDEVP</sequence>
<name>A0A9W5REX0_9ACTO</name>
<feature type="compositionally biased region" description="Pro residues" evidence="1">
    <location>
        <begin position="193"/>
        <end position="203"/>
    </location>
</feature>
<proteinExistence type="predicted"/>
<evidence type="ECO:0000313" key="3">
    <source>
        <dbReference type="Proteomes" id="UP000014387"/>
    </source>
</evidence>
<feature type="compositionally biased region" description="Pro residues" evidence="1">
    <location>
        <begin position="211"/>
        <end position="226"/>
    </location>
</feature>